<evidence type="ECO:0000313" key="2">
    <source>
        <dbReference type="Proteomes" id="UP000887159"/>
    </source>
</evidence>
<proteinExistence type="predicted"/>
<name>A0A8X6RHL2_TRICX</name>
<accession>A0A8X6RHL2</accession>
<gene>
    <name evidence="1" type="primary">NCL1_17827</name>
    <name evidence="1" type="ORF">TNCV_3529901</name>
</gene>
<dbReference type="GO" id="GO:0003676">
    <property type="term" value="F:nucleic acid binding"/>
    <property type="evidence" value="ECO:0007669"/>
    <property type="project" value="InterPro"/>
</dbReference>
<dbReference type="Proteomes" id="UP000887159">
    <property type="component" value="Unassembled WGS sequence"/>
</dbReference>
<dbReference type="EMBL" id="BMAU01021136">
    <property type="protein sequence ID" value="GFX91791.1"/>
    <property type="molecule type" value="Genomic_DNA"/>
</dbReference>
<dbReference type="Gene3D" id="3.30.420.10">
    <property type="entry name" value="Ribonuclease H-like superfamily/Ribonuclease H"/>
    <property type="match status" value="1"/>
</dbReference>
<keyword evidence="2" id="KW-1185">Reference proteome</keyword>
<reference evidence="1" key="1">
    <citation type="submission" date="2020-08" db="EMBL/GenBank/DDBJ databases">
        <title>Multicomponent nature underlies the extraordinary mechanical properties of spider dragline silk.</title>
        <authorList>
            <person name="Kono N."/>
            <person name="Nakamura H."/>
            <person name="Mori M."/>
            <person name="Yoshida Y."/>
            <person name="Ohtoshi R."/>
            <person name="Malay A.D."/>
            <person name="Moran D.A.P."/>
            <person name="Tomita M."/>
            <person name="Numata K."/>
            <person name="Arakawa K."/>
        </authorList>
    </citation>
    <scope>NUCLEOTIDE SEQUENCE</scope>
</reference>
<sequence>MYPLAIMNFVDLNLAFADQMEITEWNQVVFSDESEFNLGSDDNRVLVWRIRSKVLNPAFVVKRHAAHTTGLTVRGALTYDASSFLLLIYGTMIAQRYGHNILQPYVLLRMAGLRRATFQPFHLSLACAIFRFVTSQAYLGSFRMANWTAYKFDQIRGALTATMKQDVSGLPTRLVCFNARPYHIIHSY</sequence>
<comment type="caution">
    <text evidence="1">The sequence shown here is derived from an EMBL/GenBank/DDBJ whole genome shotgun (WGS) entry which is preliminary data.</text>
</comment>
<dbReference type="AlphaFoldDB" id="A0A8X6RHL2"/>
<evidence type="ECO:0000313" key="1">
    <source>
        <dbReference type="EMBL" id="GFX91791.1"/>
    </source>
</evidence>
<protein>
    <submittedName>
        <fullName evidence="1">Transposable element Tcb1 transposase</fullName>
    </submittedName>
</protein>
<dbReference type="InterPro" id="IPR036397">
    <property type="entry name" value="RNaseH_sf"/>
</dbReference>
<organism evidence="1 2">
    <name type="scientific">Trichonephila clavipes</name>
    <name type="common">Golden silk orbweaver</name>
    <name type="synonym">Nephila clavipes</name>
    <dbReference type="NCBI Taxonomy" id="2585209"/>
    <lineage>
        <taxon>Eukaryota</taxon>
        <taxon>Metazoa</taxon>
        <taxon>Ecdysozoa</taxon>
        <taxon>Arthropoda</taxon>
        <taxon>Chelicerata</taxon>
        <taxon>Arachnida</taxon>
        <taxon>Araneae</taxon>
        <taxon>Araneomorphae</taxon>
        <taxon>Entelegynae</taxon>
        <taxon>Araneoidea</taxon>
        <taxon>Nephilidae</taxon>
        <taxon>Trichonephila</taxon>
    </lineage>
</organism>